<evidence type="ECO:0000313" key="2">
    <source>
        <dbReference type="Proteomes" id="UP000306319"/>
    </source>
</evidence>
<gene>
    <name evidence="1" type="ORF">E5331_16160</name>
</gene>
<evidence type="ECO:0000313" key="1">
    <source>
        <dbReference type="EMBL" id="TGY77035.1"/>
    </source>
</evidence>
<dbReference type="EMBL" id="SRYB01000031">
    <property type="protein sequence ID" value="TGY77035.1"/>
    <property type="molecule type" value="Genomic_DNA"/>
</dbReference>
<keyword evidence="2" id="KW-1185">Reference proteome</keyword>
<sequence length="251" mass="27714">MELSKTKAAVYASLSSKKMRRKHGLFLAEGEKCVVDTLGAFELESIVATRDWIATHLDLCRDWENRVLEASDTLLKKISTLSNASEVIAVFHIPEQNKILENFNDELILLLDGIQDPGNLGTIVRTADWFGVDKVIASEDTVDIYNPKAIQATMGSLKRVKVCYADLCSVINCHQSFPVYGMMLEGNDIFKTTLGQAGFIVMGNEGNGLSEDVRSLVDHPLLIPPYRDDSHGESLNVAIATAITLSTFRNH</sequence>
<proteinExistence type="predicted"/>
<keyword evidence="1" id="KW-0489">Methyltransferase</keyword>
<protein>
    <submittedName>
        <fullName evidence="1">RNA methyltransferase</fullName>
    </submittedName>
</protein>
<keyword evidence="1" id="KW-0808">Transferase</keyword>
<comment type="caution">
    <text evidence="1">The sequence shown here is derived from an EMBL/GenBank/DDBJ whole genome shotgun (WGS) entry which is preliminary data.</text>
</comment>
<accession>A0AC61RG39</accession>
<organism evidence="1 2">
    <name type="scientific">Lepagella muris</name>
    <dbReference type="NCBI Taxonomy" id="3032870"/>
    <lineage>
        <taxon>Bacteria</taxon>
        <taxon>Pseudomonadati</taxon>
        <taxon>Bacteroidota</taxon>
        <taxon>Bacteroidia</taxon>
        <taxon>Bacteroidales</taxon>
        <taxon>Muribaculaceae</taxon>
        <taxon>Lepagella</taxon>
    </lineage>
</organism>
<dbReference type="Proteomes" id="UP000306319">
    <property type="component" value="Unassembled WGS sequence"/>
</dbReference>
<name>A0AC61RG39_9BACT</name>
<reference evidence="1" key="1">
    <citation type="submission" date="2019-04" db="EMBL/GenBank/DDBJ databases">
        <title>Microbes associate with the intestines of laboratory mice.</title>
        <authorList>
            <person name="Navarre W."/>
            <person name="Wong E."/>
            <person name="Huang K."/>
            <person name="Tropini C."/>
            <person name="Ng K."/>
            <person name="Yu B."/>
        </authorList>
    </citation>
    <scope>NUCLEOTIDE SEQUENCE</scope>
    <source>
        <strain evidence="1">NM04_E33</strain>
    </source>
</reference>